<evidence type="ECO:0000313" key="7">
    <source>
        <dbReference type="Proteomes" id="UP000199058"/>
    </source>
</evidence>
<name>A0A1I1JJ60_9GAMM</name>
<dbReference type="EMBL" id="FOLH01000006">
    <property type="protein sequence ID" value="SFC45500.1"/>
    <property type="molecule type" value="Genomic_DNA"/>
</dbReference>
<dbReference type="SMART" id="SM00382">
    <property type="entry name" value="AAA"/>
    <property type="match status" value="2"/>
</dbReference>
<dbReference type="Proteomes" id="UP000199058">
    <property type="component" value="Unassembled WGS sequence"/>
</dbReference>
<organism evidence="6 7">
    <name type="scientific">Marinospirillum celere</name>
    <dbReference type="NCBI Taxonomy" id="1122252"/>
    <lineage>
        <taxon>Bacteria</taxon>
        <taxon>Pseudomonadati</taxon>
        <taxon>Pseudomonadota</taxon>
        <taxon>Gammaproteobacteria</taxon>
        <taxon>Oceanospirillales</taxon>
        <taxon>Oceanospirillaceae</taxon>
        <taxon>Marinospirillum</taxon>
    </lineage>
</organism>
<protein>
    <submittedName>
        <fullName evidence="6">ATPase components of ABC transporters with duplicated ATPase domains</fullName>
    </submittedName>
</protein>
<evidence type="ECO:0000256" key="3">
    <source>
        <dbReference type="ARBA" id="ARBA00022840"/>
    </source>
</evidence>
<feature type="region of interest" description="Disordered" evidence="4">
    <location>
        <begin position="241"/>
        <end position="274"/>
    </location>
</feature>
<dbReference type="GO" id="GO:0016887">
    <property type="term" value="F:ATP hydrolysis activity"/>
    <property type="evidence" value="ECO:0007669"/>
    <property type="project" value="InterPro"/>
</dbReference>
<dbReference type="SUPFAM" id="SSF52540">
    <property type="entry name" value="P-loop containing nucleoside triphosphate hydrolases"/>
    <property type="match status" value="2"/>
</dbReference>
<dbReference type="InterPro" id="IPR050611">
    <property type="entry name" value="ABCF"/>
</dbReference>
<dbReference type="PROSITE" id="PS50893">
    <property type="entry name" value="ABC_TRANSPORTER_2"/>
    <property type="match status" value="1"/>
</dbReference>
<dbReference type="STRING" id="1122252.SAMN05660443_2703"/>
<dbReference type="PANTHER" id="PTHR19211">
    <property type="entry name" value="ATP-BINDING TRANSPORT PROTEIN-RELATED"/>
    <property type="match status" value="1"/>
</dbReference>
<evidence type="ECO:0000313" key="6">
    <source>
        <dbReference type="EMBL" id="SFC45500.1"/>
    </source>
</evidence>
<dbReference type="PANTHER" id="PTHR19211:SF6">
    <property type="entry name" value="BLL7188 PROTEIN"/>
    <property type="match status" value="1"/>
</dbReference>
<feature type="compositionally biased region" description="Basic and acidic residues" evidence="4">
    <location>
        <begin position="249"/>
        <end position="267"/>
    </location>
</feature>
<keyword evidence="3" id="KW-0067">ATP-binding</keyword>
<evidence type="ECO:0000256" key="4">
    <source>
        <dbReference type="SAM" id="MobiDB-lite"/>
    </source>
</evidence>
<evidence type="ECO:0000256" key="1">
    <source>
        <dbReference type="ARBA" id="ARBA00022737"/>
    </source>
</evidence>
<dbReference type="GO" id="GO:0005524">
    <property type="term" value="F:ATP binding"/>
    <property type="evidence" value="ECO:0007669"/>
    <property type="project" value="UniProtKB-KW"/>
</dbReference>
<gene>
    <name evidence="6" type="ORF">SAMN05660443_2703</name>
</gene>
<dbReference type="OrthoDB" id="9776369at2"/>
<sequence>MADFCISARGLTLAFEPHPPVFAALDLHLTSEPVALIGPNGAGKTLLAECLAGVRKPQEGSLERRVPVAFLPQQAAEQEDHQSVAAFLGVDAALNALQRLLSGKGQVDDLSILEERWTLQEDLEVELAEFQLGVDLLDAPVSALSGGQRTRLHLFKLARLPSSYLILDEPTNHLDQAGRDWLANWISQRSGGTLVITHDQALLATFTHLLELRAGQLQPYRLGFADYQEARKQLLEKARQTKNQARLTLKKERQQLQTERERHEQRAAKGRAKARKGDLPKVLLDARKERSEATGGRIAQKHQAAINQEQQCLQRAEALLGHERPLAFPLTEPEPVSGCLLALNEVLLPRVTALRPLNWQIQSGERWWLQGANGRGKSTLLEVISGLLEPLSGEVQRRGSLRLLDQKLSLLNGEETALANFQRLNPGWTQADYRDRLAWLRLRGDQALLPVSDLSGGERLKVALACCLMGPESAQLILLDEPDNHLDLESQSLLAQVLAEFKGSLLLVSHSTPFAQAVGVEQQLVLQ</sequence>
<accession>A0A1I1JJ60</accession>
<dbReference type="AlphaFoldDB" id="A0A1I1JJ60"/>
<proteinExistence type="predicted"/>
<evidence type="ECO:0000259" key="5">
    <source>
        <dbReference type="PROSITE" id="PS50893"/>
    </source>
</evidence>
<keyword evidence="1" id="KW-0677">Repeat</keyword>
<dbReference type="RefSeq" id="WP_091964738.1">
    <property type="nucleotide sequence ID" value="NZ_FOLH01000006.1"/>
</dbReference>
<dbReference type="InterPro" id="IPR003593">
    <property type="entry name" value="AAA+_ATPase"/>
</dbReference>
<dbReference type="InterPro" id="IPR027417">
    <property type="entry name" value="P-loop_NTPase"/>
</dbReference>
<reference evidence="6 7" key="1">
    <citation type="submission" date="2016-10" db="EMBL/GenBank/DDBJ databases">
        <authorList>
            <person name="de Groot N.N."/>
        </authorList>
    </citation>
    <scope>NUCLEOTIDE SEQUENCE [LARGE SCALE GENOMIC DNA]</scope>
    <source>
        <strain evidence="6 7">DSM 18438</strain>
    </source>
</reference>
<keyword evidence="7" id="KW-1185">Reference proteome</keyword>
<evidence type="ECO:0000256" key="2">
    <source>
        <dbReference type="ARBA" id="ARBA00022741"/>
    </source>
</evidence>
<dbReference type="Gene3D" id="3.40.50.300">
    <property type="entry name" value="P-loop containing nucleotide triphosphate hydrolases"/>
    <property type="match status" value="2"/>
</dbReference>
<dbReference type="Pfam" id="PF00005">
    <property type="entry name" value="ABC_tran"/>
    <property type="match status" value="2"/>
</dbReference>
<feature type="domain" description="ABC transporter" evidence="5">
    <location>
        <begin position="6"/>
        <end position="239"/>
    </location>
</feature>
<keyword evidence="2" id="KW-0547">Nucleotide-binding</keyword>
<dbReference type="InterPro" id="IPR003439">
    <property type="entry name" value="ABC_transporter-like_ATP-bd"/>
</dbReference>